<dbReference type="GO" id="GO:0003676">
    <property type="term" value="F:nucleic acid binding"/>
    <property type="evidence" value="ECO:0007669"/>
    <property type="project" value="InterPro"/>
</dbReference>
<dbReference type="InterPro" id="IPR043128">
    <property type="entry name" value="Rev_trsase/Diguanyl_cyclase"/>
</dbReference>
<name>A0A7J0FG23_9ERIC</name>
<dbReference type="EMBL" id="BJWL01000011">
    <property type="protein sequence ID" value="GFY96857.1"/>
    <property type="molecule type" value="Genomic_DNA"/>
</dbReference>
<sequence>MKHATTTRRDCERSLTGARGALVARGTHGNRDEGDDDNHQESVMGGGTNAPRGGVRGAPLAVFGGAEFIRGVEGVVRILSIARGRLPMVKDREGGGHRVADCPLKEGEQSKSYGIATTYSVSLGLEGHFSIHFSSDFISVWATSCNSARSEDAEMGLHYDISNKTVGDYRAARAAIGYLYCARHRAHLRTTISFCTDRVARVEVVFVDDILIYSPLVKSHEEHLRIVLQLLQEYYLYAKFSKFEFWLPEDLGEYDLLLKEADKLSTLFTLSMEPSIISRVIEAQQQDVEARTICDRIAKNVFNLSTSESRTPEASRFTTIITGSGVQMGAYHNGLRDRMQSALGLDLRFSMAFHPQIDGQSEHTIQILEDMLRASVLNFGGSWEDHLYLVEFAYSNSYQASIGMTPFKALYSRPCRSSICWTDIGEAALAKQIGFVGDLIINEDVTYEERLIRVLDTRDQILKGKTIPLVKVLWLHHGVEEATWEHESEVHAK</sequence>
<dbReference type="InterPro" id="IPR001584">
    <property type="entry name" value="Integrase_cat-core"/>
</dbReference>
<dbReference type="PANTHER" id="PTHR45835:SF99">
    <property type="entry name" value="CHROMO DOMAIN-CONTAINING PROTEIN-RELATED"/>
    <property type="match status" value="1"/>
</dbReference>
<dbReference type="AlphaFoldDB" id="A0A7J0FG23"/>
<dbReference type="OrthoDB" id="1738613at2759"/>
<evidence type="ECO:0000313" key="4">
    <source>
        <dbReference type="Proteomes" id="UP000585474"/>
    </source>
</evidence>
<evidence type="ECO:0000313" key="3">
    <source>
        <dbReference type="EMBL" id="GFY96857.1"/>
    </source>
</evidence>
<dbReference type="Proteomes" id="UP000585474">
    <property type="component" value="Unassembled WGS sequence"/>
</dbReference>
<evidence type="ECO:0000256" key="1">
    <source>
        <dbReference type="SAM" id="MobiDB-lite"/>
    </source>
</evidence>
<evidence type="ECO:0000259" key="2">
    <source>
        <dbReference type="PROSITE" id="PS50994"/>
    </source>
</evidence>
<comment type="caution">
    <text evidence="3">The sequence shown here is derived from an EMBL/GenBank/DDBJ whole genome shotgun (WGS) entry which is preliminary data.</text>
</comment>
<feature type="domain" description="Integrase catalytic" evidence="2">
    <location>
        <begin position="244"/>
        <end position="414"/>
    </location>
</feature>
<feature type="region of interest" description="Disordered" evidence="1">
    <location>
        <begin position="1"/>
        <end position="51"/>
    </location>
</feature>
<proteinExistence type="predicted"/>
<dbReference type="Gene3D" id="3.30.420.10">
    <property type="entry name" value="Ribonuclease H-like superfamily/Ribonuclease H"/>
    <property type="match status" value="1"/>
</dbReference>
<feature type="compositionally biased region" description="Basic and acidic residues" evidence="1">
    <location>
        <begin position="29"/>
        <end position="40"/>
    </location>
</feature>
<dbReference type="InterPro" id="IPR012337">
    <property type="entry name" value="RNaseH-like_sf"/>
</dbReference>
<dbReference type="InterPro" id="IPR036397">
    <property type="entry name" value="RNaseH_sf"/>
</dbReference>
<reference evidence="3 4" key="1">
    <citation type="submission" date="2019-07" db="EMBL/GenBank/DDBJ databases">
        <title>De Novo Assembly of kiwifruit Actinidia rufa.</title>
        <authorList>
            <person name="Sugita-Konishi S."/>
            <person name="Sato K."/>
            <person name="Mori E."/>
            <person name="Abe Y."/>
            <person name="Kisaki G."/>
            <person name="Hamano K."/>
            <person name="Suezawa K."/>
            <person name="Otani M."/>
            <person name="Fukuda T."/>
            <person name="Manabe T."/>
            <person name="Gomi K."/>
            <person name="Tabuchi M."/>
            <person name="Akimitsu K."/>
            <person name="Kataoka I."/>
        </authorList>
    </citation>
    <scope>NUCLEOTIDE SEQUENCE [LARGE SCALE GENOMIC DNA]</scope>
    <source>
        <strain evidence="4">cv. Fuchu</strain>
    </source>
</reference>
<keyword evidence="4" id="KW-1185">Reference proteome</keyword>
<dbReference type="PANTHER" id="PTHR45835">
    <property type="entry name" value="YALI0A06105P"/>
    <property type="match status" value="1"/>
</dbReference>
<dbReference type="PROSITE" id="PS50994">
    <property type="entry name" value="INTEGRASE"/>
    <property type="match status" value="1"/>
</dbReference>
<dbReference type="SUPFAM" id="SSF56672">
    <property type="entry name" value="DNA/RNA polymerases"/>
    <property type="match status" value="1"/>
</dbReference>
<protein>
    <recommendedName>
        <fullName evidence="2">Integrase catalytic domain-containing protein</fullName>
    </recommendedName>
</protein>
<dbReference type="InterPro" id="IPR043502">
    <property type="entry name" value="DNA/RNA_pol_sf"/>
</dbReference>
<accession>A0A7J0FG23</accession>
<dbReference type="SUPFAM" id="SSF53098">
    <property type="entry name" value="Ribonuclease H-like"/>
    <property type="match status" value="1"/>
</dbReference>
<dbReference type="Gene3D" id="3.30.70.270">
    <property type="match status" value="1"/>
</dbReference>
<organism evidence="3 4">
    <name type="scientific">Actinidia rufa</name>
    <dbReference type="NCBI Taxonomy" id="165716"/>
    <lineage>
        <taxon>Eukaryota</taxon>
        <taxon>Viridiplantae</taxon>
        <taxon>Streptophyta</taxon>
        <taxon>Embryophyta</taxon>
        <taxon>Tracheophyta</taxon>
        <taxon>Spermatophyta</taxon>
        <taxon>Magnoliopsida</taxon>
        <taxon>eudicotyledons</taxon>
        <taxon>Gunneridae</taxon>
        <taxon>Pentapetalae</taxon>
        <taxon>asterids</taxon>
        <taxon>Ericales</taxon>
        <taxon>Actinidiaceae</taxon>
        <taxon>Actinidia</taxon>
    </lineage>
</organism>
<gene>
    <name evidence="3" type="ORF">Acr_11g0011630</name>
</gene>
<dbReference type="GO" id="GO:0015074">
    <property type="term" value="P:DNA integration"/>
    <property type="evidence" value="ECO:0007669"/>
    <property type="project" value="InterPro"/>
</dbReference>